<proteinExistence type="predicted"/>
<evidence type="ECO:0000256" key="1">
    <source>
        <dbReference type="SAM" id="Coils"/>
    </source>
</evidence>
<comment type="caution">
    <text evidence="2">The sequence shown here is derived from an EMBL/GenBank/DDBJ whole genome shotgun (WGS) entry which is preliminary data.</text>
</comment>
<dbReference type="Proteomes" id="UP001439008">
    <property type="component" value="Unassembled WGS sequence"/>
</dbReference>
<sequence length="137" mass="16049">MKSARNFRSRSLNRSNINSSFVPNRNGSSLKFENIQEMSRNKNHPNNSFLCCNEKKELERLKLLSNKLKIKIDILQEKVETLTDLNKQQEISISNKNSQIESIKIENQKISQNKQNSINLLKKSLKNEQFNTKRNDQ</sequence>
<keyword evidence="1" id="KW-0175">Coiled coil</keyword>
<name>A0ABV2AP05_9EUKA</name>
<accession>A0ABV2AP05</accession>
<evidence type="ECO:0000313" key="3">
    <source>
        <dbReference type="Proteomes" id="UP001439008"/>
    </source>
</evidence>
<reference evidence="2 3" key="1">
    <citation type="journal article" date="2024" name="BMC Biol.">
        <title>Comparative genomics of Ascetosporea gives new insight into the evolutionary basis for animal parasitism in Rhizaria.</title>
        <authorList>
            <person name="Hiltunen Thoren M."/>
            <person name="Onut-Brannstrom I."/>
            <person name="Alfjorden A."/>
            <person name="Peckova H."/>
            <person name="Swords F."/>
            <person name="Hooper C."/>
            <person name="Holzer A.S."/>
            <person name="Bass D."/>
            <person name="Burki F."/>
        </authorList>
    </citation>
    <scope>NUCLEOTIDE SEQUENCE [LARGE SCALE GENOMIC DNA]</scope>
    <source>
        <strain evidence="2">20-A016</strain>
    </source>
</reference>
<organism evidence="2 3">
    <name type="scientific">Bonamia ostreae</name>
    <dbReference type="NCBI Taxonomy" id="126728"/>
    <lineage>
        <taxon>Eukaryota</taxon>
        <taxon>Sar</taxon>
        <taxon>Rhizaria</taxon>
        <taxon>Endomyxa</taxon>
        <taxon>Ascetosporea</taxon>
        <taxon>Haplosporida</taxon>
        <taxon>Bonamia</taxon>
    </lineage>
</organism>
<keyword evidence="3" id="KW-1185">Reference proteome</keyword>
<gene>
    <name evidence="2" type="ORF">MHBO_002949</name>
</gene>
<evidence type="ECO:0000313" key="2">
    <source>
        <dbReference type="EMBL" id="MES1921418.1"/>
    </source>
</evidence>
<dbReference type="EMBL" id="JBDODL010001333">
    <property type="protein sequence ID" value="MES1921418.1"/>
    <property type="molecule type" value="Genomic_DNA"/>
</dbReference>
<protein>
    <submittedName>
        <fullName evidence="2">Uncharacterized protein</fullName>
    </submittedName>
</protein>
<feature type="coiled-coil region" evidence="1">
    <location>
        <begin position="58"/>
        <end position="113"/>
    </location>
</feature>